<dbReference type="STRING" id="81824.A9UVX5"/>
<sequence>MRFRSTFANYGAVMVFEQTLTCFQRASKARMVGVRFCEDKVVLQPTQLDFRRDANLWAEMPRNELFSEFVLDSKHPEKQIMVELRLELLIKAFSSTKDARSVHMRLRKQGSEAYLAVRIGVLTTTGAVRQIQQDVPIQVFPSTAIADYPVPNVPPSQVHIFLPDPRRLRLILERMKTFSNEITIQANGQGELLLQSASEMVSISTTYHGLTNPARKDQDDGASDAPTASQPAAFERATVDTAKVQAFIQGALQMSATPHLLMTLHG</sequence>
<dbReference type="GO" id="GO:0044778">
    <property type="term" value="P:meiotic DNA integrity checkpoint signaling"/>
    <property type="evidence" value="ECO:0000318"/>
    <property type="project" value="GO_Central"/>
</dbReference>
<evidence type="ECO:0000256" key="5">
    <source>
        <dbReference type="SAM" id="MobiDB-lite"/>
    </source>
</evidence>
<dbReference type="InterPro" id="IPR016580">
    <property type="entry name" value="HUS1"/>
</dbReference>
<dbReference type="GO" id="GO:0000723">
    <property type="term" value="P:telomere maintenance"/>
    <property type="evidence" value="ECO:0000318"/>
    <property type="project" value="GO_Central"/>
</dbReference>
<dbReference type="FunCoup" id="A9UVX5">
    <property type="interactions" value="1204"/>
</dbReference>
<dbReference type="PIRSF" id="PIRSF011312">
    <property type="entry name" value="Cell_cycle_HUS1"/>
    <property type="match status" value="1"/>
</dbReference>
<dbReference type="GO" id="GO:0033314">
    <property type="term" value="P:mitotic DNA replication checkpoint signaling"/>
    <property type="evidence" value="ECO:0000318"/>
    <property type="project" value="GO_Central"/>
</dbReference>
<feature type="region of interest" description="Disordered" evidence="5">
    <location>
        <begin position="209"/>
        <end position="229"/>
    </location>
</feature>
<dbReference type="RefSeq" id="XP_001744518.1">
    <property type="nucleotide sequence ID" value="XM_001744466.1"/>
</dbReference>
<dbReference type="PANTHER" id="PTHR12900:SF0">
    <property type="entry name" value="CHECKPOINT PROTEIN"/>
    <property type="match status" value="1"/>
</dbReference>
<reference evidence="6 7" key="1">
    <citation type="journal article" date="2008" name="Nature">
        <title>The genome of the choanoflagellate Monosiga brevicollis and the origin of metazoans.</title>
        <authorList>
            <consortium name="JGI Sequencing"/>
            <person name="King N."/>
            <person name="Westbrook M.J."/>
            <person name="Young S.L."/>
            <person name="Kuo A."/>
            <person name="Abedin M."/>
            <person name="Chapman J."/>
            <person name="Fairclough S."/>
            <person name="Hellsten U."/>
            <person name="Isogai Y."/>
            <person name="Letunic I."/>
            <person name="Marr M."/>
            <person name="Pincus D."/>
            <person name="Putnam N."/>
            <person name="Rokas A."/>
            <person name="Wright K.J."/>
            <person name="Zuzow R."/>
            <person name="Dirks W."/>
            <person name="Good M."/>
            <person name="Goodstein D."/>
            <person name="Lemons D."/>
            <person name="Li W."/>
            <person name="Lyons J.B."/>
            <person name="Morris A."/>
            <person name="Nichols S."/>
            <person name="Richter D.J."/>
            <person name="Salamov A."/>
            <person name="Bork P."/>
            <person name="Lim W.A."/>
            <person name="Manning G."/>
            <person name="Miller W.T."/>
            <person name="McGinnis W."/>
            <person name="Shapiro H."/>
            <person name="Tjian R."/>
            <person name="Grigoriev I.V."/>
            <person name="Rokhsar D."/>
        </authorList>
    </citation>
    <scope>NUCLEOTIDE SEQUENCE [LARGE SCALE GENOMIC DNA]</scope>
    <source>
        <strain evidence="7">MX1 / ATCC 50154</strain>
    </source>
</reference>
<comment type="subcellular location">
    <subcellularLocation>
        <location evidence="1">Nucleus</location>
    </subcellularLocation>
</comment>
<dbReference type="OMA" id="QVRVDNR"/>
<proteinExistence type="inferred from homology"/>
<protein>
    <recommendedName>
        <fullName evidence="4">Checkpoint protein</fullName>
    </recommendedName>
</protein>
<dbReference type="Gene3D" id="3.70.10.10">
    <property type="match status" value="1"/>
</dbReference>
<keyword evidence="3" id="KW-0539">Nucleus</keyword>
<dbReference type="Pfam" id="PF04005">
    <property type="entry name" value="Hus1"/>
    <property type="match status" value="1"/>
</dbReference>
<dbReference type="GO" id="GO:0030896">
    <property type="term" value="C:checkpoint clamp complex"/>
    <property type="evidence" value="ECO:0000318"/>
    <property type="project" value="GO_Central"/>
</dbReference>
<keyword evidence="7" id="KW-1185">Reference proteome</keyword>
<dbReference type="GO" id="GO:0006289">
    <property type="term" value="P:nucleotide-excision repair"/>
    <property type="evidence" value="ECO:0000318"/>
    <property type="project" value="GO_Central"/>
</dbReference>
<dbReference type="KEGG" id="mbr:MONBRDRAFT_7101"/>
<dbReference type="PANTHER" id="PTHR12900">
    <property type="entry name" value="MITOTIC AND DNA DAMAGE CHECKPOINT PROTEIN HUS1"/>
    <property type="match status" value="1"/>
</dbReference>
<name>A9UVX5_MONBE</name>
<dbReference type="eggNOG" id="KOG3999">
    <property type="taxonomic scope" value="Eukaryota"/>
</dbReference>
<organism evidence="6 7">
    <name type="scientific">Monosiga brevicollis</name>
    <name type="common">Choanoflagellate</name>
    <dbReference type="NCBI Taxonomy" id="81824"/>
    <lineage>
        <taxon>Eukaryota</taxon>
        <taxon>Choanoflagellata</taxon>
        <taxon>Craspedida</taxon>
        <taxon>Salpingoecidae</taxon>
        <taxon>Monosiga</taxon>
    </lineage>
</organism>
<evidence type="ECO:0000256" key="1">
    <source>
        <dbReference type="ARBA" id="ARBA00004123"/>
    </source>
</evidence>
<evidence type="ECO:0000256" key="2">
    <source>
        <dbReference type="ARBA" id="ARBA00005563"/>
    </source>
</evidence>
<dbReference type="Proteomes" id="UP000001357">
    <property type="component" value="Unassembled WGS sequence"/>
</dbReference>
<gene>
    <name evidence="6" type="ORF">MONBRDRAFT_7101</name>
</gene>
<dbReference type="InterPro" id="IPR007150">
    <property type="entry name" value="HUS1/Mec3"/>
</dbReference>
<dbReference type="AlphaFoldDB" id="A9UVX5"/>
<dbReference type="EMBL" id="CH991547">
    <property type="protein sequence ID" value="EDQ90467.1"/>
    <property type="molecule type" value="Genomic_DNA"/>
</dbReference>
<evidence type="ECO:0000256" key="3">
    <source>
        <dbReference type="ARBA" id="ARBA00023242"/>
    </source>
</evidence>
<dbReference type="GO" id="GO:0005730">
    <property type="term" value="C:nucleolus"/>
    <property type="evidence" value="ECO:0007669"/>
    <property type="project" value="InterPro"/>
</dbReference>
<evidence type="ECO:0000313" key="6">
    <source>
        <dbReference type="EMBL" id="EDQ90467.1"/>
    </source>
</evidence>
<dbReference type="InParanoid" id="A9UVX5"/>
<dbReference type="GO" id="GO:0035861">
    <property type="term" value="C:site of double-strand break"/>
    <property type="evidence" value="ECO:0000318"/>
    <property type="project" value="GO_Central"/>
</dbReference>
<evidence type="ECO:0000256" key="4">
    <source>
        <dbReference type="PIRNR" id="PIRNR011312"/>
    </source>
</evidence>
<accession>A9UVX5</accession>
<evidence type="ECO:0000313" key="7">
    <source>
        <dbReference type="Proteomes" id="UP000001357"/>
    </source>
</evidence>
<dbReference type="GO" id="GO:0031573">
    <property type="term" value="P:mitotic intra-S DNA damage checkpoint signaling"/>
    <property type="evidence" value="ECO:0000318"/>
    <property type="project" value="GO_Central"/>
</dbReference>
<dbReference type="GeneID" id="5889811"/>
<dbReference type="GO" id="GO:0000724">
    <property type="term" value="P:double-strand break repair via homologous recombination"/>
    <property type="evidence" value="ECO:0000318"/>
    <property type="project" value="GO_Central"/>
</dbReference>
<comment type="similarity">
    <text evidence="2 4">Belongs to the HUS1 family.</text>
</comment>